<sequence>MKKLLFILMVGSLFSQDELNLKDKTWSAQIGFGTRRNLNIVEISKDFKINDMSSFYLTVGGPLSSIGAGYSFSNNYNENGLCFSASIGQSLLHYDSEQSDVEKDDLPSLLTMNASYLYQWRISNQGFLSVGLMAGIFTLYFGKNQVDKTKDIRYILPVLTYDYRF</sequence>
<name>A0A382KRD5_9ZZZZ</name>
<protein>
    <recommendedName>
        <fullName evidence="2">Outer membrane protein beta-barrel domain-containing protein</fullName>
    </recommendedName>
</protein>
<gene>
    <name evidence="1" type="ORF">METZ01_LOCUS279904</name>
</gene>
<organism evidence="1">
    <name type="scientific">marine metagenome</name>
    <dbReference type="NCBI Taxonomy" id="408172"/>
    <lineage>
        <taxon>unclassified sequences</taxon>
        <taxon>metagenomes</taxon>
        <taxon>ecological metagenomes</taxon>
    </lineage>
</organism>
<dbReference type="EMBL" id="UINC01082356">
    <property type="protein sequence ID" value="SVC27050.1"/>
    <property type="molecule type" value="Genomic_DNA"/>
</dbReference>
<proteinExistence type="predicted"/>
<dbReference type="AlphaFoldDB" id="A0A382KRD5"/>
<reference evidence="1" key="1">
    <citation type="submission" date="2018-05" db="EMBL/GenBank/DDBJ databases">
        <authorList>
            <person name="Lanie J.A."/>
            <person name="Ng W.-L."/>
            <person name="Kazmierczak K.M."/>
            <person name="Andrzejewski T.M."/>
            <person name="Davidsen T.M."/>
            <person name="Wayne K.J."/>
            <person name="Tettelin H."/>
            <person name="Glass J.I."/>
            <person name="Rusch D."/>
            <person name="Podicherti R."/>
            <person name="Tsui H.-C.T."/>
            <person name="Winkler M.E."/>
        </authorList>
    </citation>
    <scope>NUCLEOTIDE SEQUENCE</scope>
</reference>
<evidence type="ECO:0008006" key="2">
    <source>
        <dbReference type="Google" id="ProtNLM"/>
    </source>
</evidence>
<evidence type="ECO:0000313" key="1">
    <source>
        <dbReference type="EMBL" id="SVC27050.1"/>
    </source>
</evidence>
<accession>A0A382KRD5</accession>